<dbReference type="AlphaFoldDB" id="A0A6I2R553"/>
<evidence type="ECO:0000256" key="1">
    <source>
        <dbReference type="SAM" id="MobiDB-lite"/>
    </source>
</evidence>
<dbReference type="EMBL" id="WKPR01000011">
    <property type="protein sequence ID" value="MSB20306.1"/>
    <property type="molecule type" value="Genomic_DNA"/>
</dbReference>
<accession>A0A6I2R553</accession>
<name>A0A6I2R553_FLAPL</name>
<feature type="compositionally biased region" description="Basic residues" evidence="1">
    <location>
        <begin position="1"/>
        <end position="21"/>
    </location>
</feature>
<organism evidence="2 3">
    <name type="scientific">Flavonifractor plautii</name>
    <name type="common">Fusobacterium plautii</name>
    <dbReference type="NCBI Taxonomy" id="292800"/>
    <lineage>
        <taxon>Bacteria</taxon>
        <taxon>Bacillati</taxon>
        <taxon>Bacillota</taxon>
        <taxon>Clostridia</taxon>
        <taxon>Eubacteriales</taxon>
        <taxon>Oscillospiraceae</taxon>
        <taxon>Flavonifractor</taxon>
    </lineage>
</organism>
<gene>
    <name evidence="2" type="ORF">GKE97_12325</name>
</gene>
<sequence>MSTKTRRRGTVFRKSRKKKPGKWNYHSEKPPVNSLVDASVDSRLTGKSLIFGAFLSFVNHVNQEIKEKVKSNNRAPVDCFQSLFCRLTRFG</sequence>
<evidence type="ECO:0000313" key="3">
    <source>
        <dbReference type="Proteomes" id="UP000434475"/>
    </source>
</evidence>
<proteinExistence type="predicted"/>
<reference evidence="2 3" key="1">
    <citation type="journal article" date="2019" name="Nat. Med.">
        <title>A library of human gut bacterial isolates paired with longitudinal multiomics data enables mechanistic microbiome research.</title>
        <authorList>
            <person name="Poyet M."/>
            <person name="Groussin M."/>
            <person name="Gibbons S.M."/>
            <person name="Avila-Pacheco J."/>
            <person name="Jiang X."/>
            <person name="Kearney S.M."/>
            <person name="Perrotta A.R."/>
            <person name="Berdy B."/>
            <person name="Zhao S."/>
            <person name="Lieberman T.D."/>
            <person name="Swanson P.K."/>
            <person name="Smith M."/>
            <person name="Roesemann S."/>
            <person name="Alexander J.E."/>
            <person name="Rich S.A."/>
            <person name="Livny J."/>
            <person name="Vlamakis H."/>
            <person name="Clish C."/>
            <person name="Bullock K."/>
            <person name="Deik A."/>
            <person name="Scott J."/>
            <person name="Pierce K.A."/>
            <person name="Xavier R.J."/>
            <person name="Alm E.J."/>
        </authorList>
    </citation>
    <scope>NUCLEOTIDE SEQUENCE [LARGE SCALE GENOMIC DNA]</scope>
    <source>
        <strain evidence="2 3">BIOML-A2</strain>
    </source>
</reference>
<protein>
    <submittedName>
        <fullName evidence="2">Uncharacterized protein</fullName>
    </submittedName>
</protein>
<evidence type="ECO:0000313" key="2">
    <source>
        <dbReference type="EMBL" id="MSB20306.1"/>
    </source>
</evidence>
<comment type="caution">
    <text evidence="2">The sequence shown here is derived from an EMBL/GenBank/DDBJ whole genome shotgun (WGS) entry which is preliminary data.</text>
</comment>
<dbReference type="Proteomes" id="UP000434475">
    <property type="component" value="Unassembled WGS sequence"/>
</dbReference>
<feature type="region of interest" description="Disordered" evidence="1">
    <location>
        <begin position="1"/>
        <end position="28"/>
    </location>
</feature>